<reference evidence="17" key="1">
    <citation type="submission" date="2019-04" db="EMBL/GenBank/DDBJ databases">
        <title>Friends and foes A comparative genomics studyof 23 Aspergillus species from section Flavi.</title>
        <authorList>
            <consortium name="DOE Joint Genome Institute"/>
            <person name="Kjaerbolling I."/>
            <person name="Vesth T."/>
            <person name="Frisvad J.C."/>
            <person name="Nybo J.L."/>
            <person name="Theobald S."/>
            <person name="Kildgaard S."/>
            <person name="Isbrandt T."/>
            <person name="Kuo A."/>
            <person name="Sato A."/>
            <person name="Lyhne E.K."/>
            <person name="Kogle M.E."/>
            <person name="Wiebenga A."/>
            <person name="Kun R.S."/>
            <person name="Lubbers R.J."/>
            <person name="Makela M.R."/>
            <person name="Barry K."/>
            <person name="Chovatia M."/>
            <person name="Clum A."/>
            <person name="Daum C."/>
            <person name="Haridas S."/>
            <person name="He G."/>
            <person name="LaButti K."/>
            <person name="Lipzen A."/>
            <person name="Mondo S."/>
            <person name="Riley R."/>
            <person name="Salamov A."/>
            <person name="Simmons B.A."/>
            <person name="Magnuson J.K."/>
            <person name="Henrissat B."/>
            <person name="Mortensen U.H."/>
            <person name="Larsen T.O."/>
            <person name="Devries R.P."/>
            <person name="Grigoriev I.V."/>
            <person name="Machida M."/>
            <person name="Baker S.E."/>
            <person name="Andersen M.R."/>
        </authorList>
    </citation>
    <scope>NUCLEOTIDE SEQUENCE [LARGE SCALE GENOMIC DNA]</scope>
    <source>
        <strain evidence="17">CBS 130017</strain>
    </source>
</reference>
<feature type="transmembrane region" description="Helical" evidence="14">
    <location>
        <begin position="21"/>
        <end position="38"/>
    </location>
</feature>
<evidence type="ECO:0000256" key="12">
    <source>
        <dbReference type="ARBA" id="ARBA00023180"/>
    </source>
</evidence>
<evidence type="ECO:0000256" key="6">
    <source>
        <dbReference type="ARBA" id="ARBA00022692"/>
    </source>
</evidence>
<keyword evidence="12" id="KW-0325">Glycoprotein</keyword>
<dbReference type="Pfam" id="PF08030">
    <property type="entry name" value="NAD_binding_6"/>
    <property type="match status" value="1"/>
</dbReference>
<comment type="similarity">
    <text evidence="2">Belongs to the ferric reductase (FRE) family.</text>
</comment>
<dbReference type="InterPro" id="IPR013121">
    <property type="entry name" value="Fe_red_NAD-bd_6"/>
</dbReference>
<dbReference type="InterPro" id="IPR013112">
    <property type="entry name" value="FAD-bd_8"/>
</dbReference>
<dbReference type="SFLD" id="SFLDG01168">
    <property type="entry name" value="Ferric_reductase_subgroup_(FRE"/>
    <property type="match status" value="1"/>
</dbReference>
<keyword evidence="11 14" id="KW-0472">Membrane</keyword>
<comment type="catalytic activity">
    <reaction evidence="13">
        <text>2 a Fe(II)-siderophore + NADP(+) + H(+) = 2 a Fe(III)-siderophore + NADPH</text>
        <dbReference type="Rhea" id="RHEA:28795"/>
        <dbReference type="Rhea" id="RHEA-COMP:11342"/>
        <dbReference type="Rhea" id="RHEA-COMP:11344"/>
        <dbReference type="ChEBI" id="CHEBI:15378"/>
        <dbReference type="ChEBI" id="CHEBI:29033"/>
        <dbReference type="ChEBI" id="CHEBI:29034"/>
        <dbReference type="ChEBI" id="CHEBI:57783"/>
        <dbReference type="ChEBI" id="CHEBI:58349"/>
        <dbReference type="EC" id="1.16.1.9"/>
    </reaction>
</comment>
<name>A0A5N6X9G2_9EURO</name>
<dbReference type="GO" id="GO:0005886">
    <property type="term" value="C:plasma membrane"/>
    <property type="evidence" value="ECO:0007669"/>
    <property type="project" value="UniProtKB-SubCell"/>
</dbReference>
<proteinExistence type="inferred from homology"/>
<dbReference type="PROSITE" id="PS51384">
    <property type="entry name" value="FAD_FR"/>
    <property type="match status" value="1"/>
</dbReference>
<dbReference type="PANTHER" id="PTHR32361:SF9">
    <property type="entry name" value="FERRIC REDUCTASE TRANSMEMBRANE COMPONENT 3-RELATED"/>
    <property type="match status" value="1"/>
</dbReference>
<dbReference type="CDD" id="cd06186">
    <property type="entry name" value="NOX_Duox_like_FAD_NADP"/>
    <property type="match status" value="1"/>
</dbReference>
<dbReference type="SUPFAM" id="SSF52343">
    <property type="entry name" value="Ferredoxin reductase-like, C-terminal NADP-linked domain"/>
    <property type="match status" value="1"/>
</dbReference>
<keyword evidence="6 14" id="KW-0812">Transmembrane</keyword>
<dbReference type="Pfam" id="PF01794">
    <property type="entry name" value="Ferric_reduct"/>
    <property type="match status" value="1"/>
</dbReference>
<dbReference type="GO" id="GO:0006826">
    <property type="term" value="P:iron ion transport"/>
    <property type="evidence" value="ECO:0007669"/>
    <property type="project" value="UniProtKB-ARBA"/>
</dbReference>
<gene>
    <name evidence="16" type="ORF">BDV39DRAFT_213401</name>
</gene>
<dbReference type="GO" id="GO:0052851">
    <property type="term" value="F:ferric-chelate reductase (NADPH) activity"/>
    <property type="evidence" value="ECO:0007669"/>
    <property type="project" value="UniProtKB-EC"/>
</dbReference>
<dbReference type="InterPro" id="IPR051410">
    <property type="entry name" value="Ferric/Cupric_Reductase"/>
</dbReference>
<dbReference type="SFLD" id="SFLDS00052">
    <property type="entry name" value="Ferric_Reductase_Domain"/>
    <property type="match status" value="1"/>
</dbReference>
<evidence type="ECO:0000256" key="13">
    <source>
        <dbReference type="ARBA" id="ARBA00048483"/>
    </source>
</evidence>
<keyword evidence="7" id="KW-0249">Electron transport</keyword>
<feature type="transmembrane region" description="Helical" evidence="14">
    <location>
        <begin position="58"/>
        <end position="76"/>
    </location>
</feature>
<keyword evidence="10" id="KW-0406">Ion transport</keyword>
<evidence type="ECO:0000256" key="9">
    <source>
        <dbReference type="ARBA" id="ARBA00023002"/>
    </source>
</evidence>
<evidence type="ECO:0000256" key="1">
    <source>
        <dbReference type="ARBA" id="ARBA00004651"/>
    </source>
</evidence>
<keyword evidence="17" id="KW-1185">Reference proteome</keyword>
<evidence type="ECO:0000256" key="11">
    <source>
        <dbReference type="ARBA" id="ARBA00023136"/>
    </source>
</evidence>
<evidence type="ECO:0000256" key="10">
    <source>
        <dbReference type="ARBA" id="ARBA00023065"/>
    </source>
</evidence>
<keyword evidence="8 14" id="KW-1133">Transmembrane helix</keyword>
<comment type="subcellular location">
    <subcellularLocation>
        <location evidence="1">Cell membrane</location>
        <topology evidence="1">Multi-pass membrane protein</topology>
    </subcellularLocation>
</comment>
<organism evidence="16 17">
    <name type="scientific">Aspergillus sergii</name>
    <dbReference type="NCBI Taxonomy" id="1034303"/>
    <lineage>
        <taxon>Eukaryota</taxon>
        <taxon>Fungi</taxon>
        <taxon>Dikarya</taxon>
        <taxon>Ascomycota</taxon>
        <taxon>Pezizomycotina</taxon>
        <taxon>Eurotiomycetes</taxon>
        <taxon>Eurotiomycetidae</taxon>
        <taxon>Eurotiales</taxon>
        <taxon>Aspergillaceae</taxon>
        <taxon>Aspergillus</taxon>
        <taxon>Aspergillus subgen. Circumdati</taxon>
    </lineage>
</organism>
<dbReference type="InterPro" id="IPR017938">
    <property type="entry name" value="Riboflavin_synthase-like_b-brl"/>
</dbReference>
<feature type="transmembrane region" description="Helical" evidence="14">
    <location>
        <begin position="159"/>
        <end position="176"/>
    </location>
</feature>
<dbReference type="InterPro" id="IPR017927">
    <property type="entry name" value="FAD-bd_FR_type"/>
</dbReference>
<dbReference type="SUPFAM" id="SSF63380">
    <property type="entry name" value="Riboflavin synthase domain-like"/>
    <property type="match status" value="1"/>
</dbReference>
<keyword evidence="9" id="KW-0560">Oxidoreductase</keyword>
<evidence type="ECO:0000259" key="15">
    <source>
        <dbReference type="PROSITE" id="PS51384"/>
    </source>
</evidence>
<dbReference type="Proteomes" id="UP000325945">
    <property type="component" value="Unassembled WGS sequence"/>
</dbReference>
<evidence type="ECO:0000313" key="16">
    <source>
        <dbReference type="EMBL" id="KAE8329874.1"/>
    </source>
</evidence>
<evidence type="ECO:0000256" key="14">
    <source>
        <dbReference type="SAM" id="Phobius"/>
    </source>
</evidence>
<feature type="domain" description="FAD-binding FR-type" evidence="15">
    <location>
        <begin position="195"/>
        <end position="306"/>
    </location>
</feature>
<dbReference type="EMBL" id="ML741776">
    <property type="protein sequence ID" value="KAE8329874.1"/>
    <property type="molecule type" value="Genomic_DNA"/>
</dbReference>
<dbReference type="AlphaFoldDB" id="A0A5N6X9G2"/>
<evidence type="ECO:0000256" key="5">
    <source>
        <dbReference type="ARBA" id="ARBA00022475"/>
    </source>
</evidence>
<dbReference type="EC" id="1.16.1.9" evidence="3"/>
<sequence length="493" mass="54826">MCRGSVRSRYRSIRKAIDRTIYGLHLGRGLLYMVYWAINLVLILTNVDLESLNFVGKRLGWVALANLVLLVFLALRNTPLAPLSGRSYEKLRPLHKTAGYTTIGLMLLHAVVYLAAWSQSGSLHKMQEIDNAAGAVAGVAMFVIGLSTIGWFVRKSYEVFYMVHLLMFILIIIMVGMHRPKISTQSLVIVIFTSCMWFSDRLLRLAKICWFSVGNHATVTALPGDTVHVRLTRNVSCRPGSHVFLWLPSLRLFETHPFTMVSSSPPEFVIRAYDGFTRDLYYLAHKKQGQLLRCSMDGEYGQVPDFMEFDKVILVAGGSGASFTFAIALGLLEELSSHNTSKQIEFLWAVRGLESLKWFEPQLAKLQESPYVNISVYITRDAMSSGESTVSSTPVPHKSACLTNALPSVGDIEMGLSKTTAPEAILDDAGYMKKGRPDIRLLISDCLSGCSSEERVGISGCGPIEMIDALRRIVREGQVSGPSVTLHTEEFMW</sequence>
<keyword evidence="4" id="KW-0813">Transport</keyword>
<feature type="transmembrane region" description="Helical" evidence="14">
    <location>
        <begin position="97"/>
        <end position="117"/>
    </location>
</feature>
<evidence type="ECO:0000256" key="3">
    <source>
        <dbReference type="ARBA" id="ARBA00012668"/>
    </source>
</evidence>
<dbReference type="Pfam" id="PF08022">
    <property type="entry name" value="FAD_binding_8"/>
    <property type="match status" value="1"/>
</dbReference>
<dbReference type="GO" id="GO:0015677">
    <property type="term" value="P:copper ion import"/>
    <property type="evidence" value="ECO:0007669"/>
    <property type="project" value="TreeGrafter"/>
</dbReference>
<evidence type="ECO:0000256" key="2">
    <source>
        <dbReference type="ARBA" id="ARBA00006278"/>
    </source>
</evidence>
<evidence type="ECO:0000256" key="8">
    <source>
        <dbReference type="ARBA" id="ARBA00022989"/>
    </source>
</evidence>
<keyword evidence="5" id="KW-1003">Cell membrane</keyword>
<dbReference type="GO" id="GO:0006879">
    <property type="term" value="P:intracellular iron ion homeostasis"/>
    <property type="evidence" value="ECO:0007669"/>
    <property type="project" value="TreeGrafter"/>
</dbReference>
<feature type="transmembrane region" description="Helical" evidence="14">
    <location>
        <begin position="132"/>
        <end position="152"/>
    </location>
</feature>
<accession>A0A5N6X9G2</accession>
<dbReference type="Gene3D" id="3.40.50.80">
    <property type="entry name" value="Nucleotide-binding domain of ferredoxin-NADP reductase (FNR) module"/>
    <property type="match status" value="1"/>
</dbReference>
<evidence type="ECO:0000256" key="7">
    <source>
        <dbReference type="ARBA" id="ARBA00022982"/>
    </source>
</evidence>
<dbReference type="PANTHER" id="PTHR32361">
    <property type="entry name" value="FERRIC/CUPRIC REDUCTASE TRANSMEMBRANE COMPONENT"/>
    <property type="match status" value="1"/>
</dbReference>
<evidence type="ECO:0000256" key="4">
    <source>
        <dbReference type="ARBA" id="ARBA00022448"/>
    </source>
</evidence>
<evidence type="ECO:0000313" key="17">
    <source>
        <dbReference type="Proteomes" id="UP000325945"/>
    </source>
</evidence>
<protein>
    <recommendedName>
        <fullName evidence="3">ferric-chelate reductase (NADPH)</fullName>
        <ecNumber evidence="3">1.16.1.9</ecNumber>
    </recommendedName>
</protein>
<dbReference type="InterPro" id="IPR039261">
    <property type="entry name" value="FNR_nucleotide-bd"/>
</dbReference>
<dbReference type="InterPro" id="IPR013130">
    <property type="entry name" value="Fe3_Rdtase_TM_dom"/>
</dbReference>